<reference evidence="2" key="1">
    <citation type="submission" date="2016-10" db="EMBL/GenBank/DDBJ databases">
        <authorList>
            <person name="Varghese N."/>
            <person name="Submissions S."/>
        </authorList>
    </citation>
    <scope>NUCLEOTIDE SEQUENCE [LARGE SCALE GENOMIC DNA]</scope>
    <source>
        <strain evidence="2">DSM 45789</strain>
    </source>
</reference>
<keyword evidence="2" id="KW-1185">Reference proteome</keyword>
<dbReference type="RefSeq" id="WP_091834229.1">
    <property type="nucleotide sequence ID" value="NZ_FPAA01000002.1"/>
</dbReference>
<dbReference type="AlphaFoldDB" id="A0A1I6Q167"/>
<dbReference type="EMBL" id="FPAA01000002">
    <property type="protein sequence ID" value="SFS46249.1"/>
    <property type="molecule type" value="Genomic_DNA"/>
</dbReference>
<protein>
    <submittedName>
        <fullName evidence="1">Uncharacterized protein</fullName>
    </submittedName>
</protein>
<gene>
    <name evidence="1" type="ORF">SAMN05444972_102272</name>
</gene>
<accession>A0A1I6Q167</accession>
<evidence type="ECO:0000313" key="1">
    <source>
        <dbReference type="EMBL" id="SFS46249.1"/>
    </source>
</evidence>
<dbReference type="Proteomes" id="UP000198660">
    <property type="component" value="Unassembled WGS sequence"/>
</dbReference>
<evidence type="ECO:0000313" key="2">
    <source>
        <dbReference type="Proteomes" id="UP000198660"/>
    </source>
</evidence>
<name>A0A1I6Q167_9BACL</name>
<organism evidence="1 2">
    <name type="scientific">Marininema halotolerans</name>
    <dbReference type="NCBI Taxonomy" id="1155944"/>
    <lineage>
        <taxon>Bacteria</taxon>
        <taxon>Bacillati</taxon>
        <taxon>Bacillota</taxon>
        <taxon>Bacilli</taxon>
        <taxon>Bacillales</taxon>
        <taxon>Thermoactinomycetaceae</taxon>
        <taxon>Marininema</taxon>
    </lineage>
</organism>
<dbReference type="OrthoDB" id="2987965at2"/>
<sequence>MDLLNIPQKKERYTVTRAWEEVSNAGYYPYVARLHYEDESCVFDMCLTAQEADIYQNARTQYEKIKSEHPDPQVHRHYMAQKFISLHEHFDEQIRMYYGLRDNDSRALEMTEEYCRLQIEYGVVTIRAYEQDPFFSGELPRHVGYEVALSILEDSGRFEEAFMLLQQVKEEGWHGNWLHREQQIEERMCRYDDGEIA</sequence>
<proteinExistence type="predicted"/>